<reference evidence="1 2" key="1">
    <citation type="journal article" date="2013" name="Genome Announc.">
        <title>Draft Genome Sequence of Bacillus thuringiensis var. thuringiensis Strain T01-328, a Brazilian Isolate That Produces a Soluble Pesticide Protein, Cry1Ia.</title>
        <authorList>
            <person name="Varani A.M."/>
            <person name="Lemos M.V."/>
            <person name="Fernandes C.C."/>
            <person name="Lemos E.G."/>
            <person name="Alves E.C."/>
            <person name="Desiderio J.A."/>
        </authorList>
    </citation>
    <scope>NUCLEOTIDE SEQUENCE [LARGE SCALE GENOMIC DNA]</scope>
    <source>
        <strain evidence="1 2">T01-328</strain>
    </source>
</reference>
<organism evidence="1 2">
    <name type="scientific">Bacillus thuringiensis T01-328</name>
    <dbReference type="NCBI Taxonomy" id="1324966"/>
    <lineage>
        <taxon>Bacteria</taxon>
        <taxon>Bacillati</taxon>
        <taxon>Bacillota</taxon>
        <taxon>Bacilli</taxon>
        <taxon>Bacillales</taxon>
        <taxon>Bacillaceae</taxon>
        <taxon>Bacillus</taxon>
        <taxon>Bacillus cereus group</taxon>
    </lineage>
</organism>
<evidence type="ECO:0000313" key="1">
    <source>
        <dbReference type="EMBL" id="ERI03218.1"/>
    </source>
</evidence>
<accession>A0AAN4KSW5</accession>
<dbReference type="AlphaFoldDB" id="A0AAN4KSW5"/>
<dbReference type="Proteomes" id="UP000013487">
    <property type="component" value="Unassembled WGS sequence"/>
</dbReference>
<proteinExistence type="predicted"/>
<sequence length="50" mass="5489">MTNTKSINELIVEAREIKSATPSFVVELVRGQGGLYETTSKIDTDANLTF</sequence>
<dbReference type="EMBL" id="ARXZ02000001">
    <property type="protein sequence ID" value="ERI03218.1"/>
    <property type="molecule type" value="Genomic_DNA"/>
</dbReference>
<dbReference type="RefSeq" id="WP_015055192.1">
    <property type="nucleotide sequence ID" value="NZ_ARXZ02000001.1"/>
</dbReference>
<dbReference type="GeneID" id="67470897"/>
<evidence type="ECO:0000313" key="2">
    <source>
        <dbReference type="Proteomes" id="UP000013487"/>
    </source>
</evidence>
<protein>
    <submittedName>
        <fullName evidence="1">Uncharacterized protein</fullName>
    </submittedName>
</protein>
<name>A0AAN4KSW5_BACTU</name>
<comment type="caution">
    <text evidence="1">The sequence shown here is derived from an EMBL/GenBank/DDBJ whole genome shotgun (WGS) entry which is preliminary data.</text>
</comment>
<gene>
    <name evidence="1" type="ORF">BTCBT_000414</name>
</gene>